<keyword evidence="3 7" id="KW-1133">Transmembrane helix</keyword>
<reference evidence="8" key="1">
    <citation type="journal article" date="2023" name="Mol. Plant Microbe Interact.">
        <title>Elucidating the Obligate Nature and Biological Capacity of an Invasive Fungal Corn Pathogen.</title>
        <authorList>
            <person name="MacCready J.S."/>
            <person name="Roggenkamp E.M."/>
            <person name="Gdanetz K."/>
            <person name="Chilvers M.I."/>
        </authorList>
    </citation>
    <scope>NUCLEOTIDE SEQUENCE</scope>
    <source>
        <strain evidence="8">PM02</strain>
    </source>
</reference>
<evidence type="ECO:0000313" key="8">
    <source>
        <dbReference type="EMBL" id="KAK2067631.1"/>
    </source>
</evidence>
<dbReference type="AlphaFoldDB" id="A0AAD9HY81"/>
<sequence>MASRGVAVLKFVGTISLGLLTGVSYSLSSLTVPTLLMLPSASTAARALSSLAGSAKRQLRALASLSGSAFLLAYFLSPRACRHPYLVYTPVLVLGSDLATSDVVAPYLFGRWAAGPESATAPAPRRRKTTQARMEASYEVLGGSSDAHSEGTSGSSFSGEEHDDDDHDDGGAADVNGEEVRGKVERFLKRQVAQSVLAGLGFAVAVVGIWGDGATHVYGTGWQ</sequence>
<evidence type="ECO:0000256" key="2">
    <source>
        <dbReference type="ARBA" id="ARBA00022692"/>
    </source>
</evidence>
<gene>
    <name evidence="8" type="ORF">P8C59_001353</name>
</gene>
<dbReference type="InterPro" id="IPR051668">
    <property type="entry name" value="ATG33"/>
</dbReference>
<evidence type="ECO:0000313" key="9">
    <source>
        <dbReference type="Proteomes" id="UP001217918"/>
    </source>
</evidence>
<dbReference type="Proteomes" id="UP001217918">
    <property type="component" value="Unassembled WGS sequence"/>
</dbReference>
<dbReference type="GO" id="GO:0016236">
    <property type="term" value="P:macroautophagy"/>
    <property type="evidence" value="ECO:0007669"/>
    <property type="project" value="TreeGrafter"/>
</dbReference>
<evidence type="ECO:0000256" key="3">
    <source>
        <dbReference type="ARBA" id="ARBA00022989"/>
    </source>
</evidence>
<dbReference type="PANTHER" id="PTHR37278">
    <property type="entry name" value="AUTOPHAGY-RELATED PROTEIN 33-RELATED"/>
    <property type="match status" value="1"/>
</dbReference>
<dbReference type="GO" id="GO:0005741">
    <property type="term" value="C:mitochondrial outer membrane"/>
    <property type="evidence" value="ECO:0007669"/>
    <property type="project" value="TreeGrafter"/>
</dbReference>
<evidence type="ECO:0000256" key="7">
    <source>
        <dbReference type="SAM" id="Phobius"/>
    </source>
</evidence>
<keyword evidence="2 7" id="KW-0812">Transmembrane</keyword>
<feature type="transmembrane region" description="Helical" evidence="7">
    <location>
        <begin position="7"/>
        <end position="27"/>
    </location>
</feature>
<organism evidence="8 9">
    <name type="scientific">Phyllachora maydis</name>
    <dbReference type="NCBI Taxonomy" id="1825666"/>
    <lineage>
        <taxon>Eukaryota</taxon>
        <taxon>Fungi</taxon>
        <taxon>Dikarya</taxon>
        <taxon>Ascomycota</taxon>
        <taxon>Pezizomycotina</taxon>
        <taxon>Sordariomycetes</taxon>
        <taxon>Sordariomycetidae</taxon>
        <taxon>Phyllachorales</taxon>
        <taxon>Phyllachoraceae</taxon>
        <taxon>Phyllachora</taxon>
    </lineage>
</organism>
<dbReference type="EMBL" id="JAQQPM010000001">
    <property type="protein sequence ID" value="KAK2067631.1"/>
    <property type="molecule type" value="Genomic_DNA"/>
</dbReference>
<evidence type="ECO:0000256" key="4">
    <source>
        <dbReference type="ARBA" id="ARBA00023136"/>
    </source>
</evidence>
<comment type="similarity">
    <text evidence="5">Belongs to the ATG33 family.</text>
</comment>
<evidence type="ECO:0008006" key="10">
    <source>
        <dbReference type="Google" id="ProtNLM"/>
    </source>
</evidence>
<keyword evidence="9" id="KW-1185">Reference proteome</keyword>
<keyword evidence="4 7" id="KW-0472">Membrane</keyword>
<evidence type="ECO:0000256" key="5">
    <source>
        <dbReference type="ARBA" id="ARBA00038013"/>
    </source>
</evidence>
<accession>A0AAD9HY81</accession>
<comment type="subcellular location">
    <subcellularLocation>
        <location evidence="1">Membrane</location>
        <topology evidence="1">Multi-pass membrane protein</topology>
    </subcellularLocation>
</comment>
<evidence type="ECO:0000256" key="1">
    <source>
        <dbReference type="ARBA" id="ARBA00004141"/>
    </source>
</evidence>
<feature type="transmembrane region" description="Helical" evidence="7">
    <location>
        <begin position="59"/>
        <end position="76"/>
    </location>
</feature>
<comment type="caution">
    <text evidence="8">The sequence shown here is derived from an EMBL/GenBank/DDBJ whole genome shotgun (WGS) entry which is preliminary data.</text>
</comment>
<evidence type="ECO:0000256" key="6">
    <source>
        <dbReference type="SAM" id="MobiDB-lite"/>
    </source>
</evidence>
<protein>
    <recommendedName>
        <fullName evidence="10">Autophagy-related protein 33</fullName>
    </recommendedName>
</protein>
<feature type="region of interest" description="Disordered" evidence="6">
    <location>
        <begin position="140"/>
        <end position="175"/>
    </location>
</feature>
<feature type="transmembrane region" description="Helical" evidence="7">
    <location>
        <begin position="192"/>
        <end position="211"/>
    </location>
</feature>
<name>A0AAD9HY81_9PEZI</name>
<dbReference type="PANTHER" id="PTHR37278:SF1">
    <property type="entry name" value="AUTOPHAGY-RELATED PROTEIN 33-RELATED"/>
    <property type="match status" value="1"/>
</dbReference>
<dbReference type="GO" id="GO:0000422">
    <property type="term" value="P:autophagy of mitochondrion"/>
    <property type="evidence" value="ECO:0007669"/>
    <property type="project" value="TreeGrafter"/>
</dbReference>
<proteinExistence type="inferred from homology"/>